<feature type="transmembrane region" description="Helical" evidence="1">
    <location>
        <begin position="506"/>
        <end position="524"/>
    </location>
</feature>
<keyword evidence="1" id="KW-0812">Transmembrane</keyword>
<feature type="transmembrane region" description="Helical" evidence="1">
    <location>
        <begin position="553"/>
        <end position="573"/>
    </location>
</feature>
<dbReference type="RefSeq" id="XP_016640562.1">
    <property type="nucleotide sequence ID" value="XM_016789793.1"/>
</dbReference>
<dbReference type="HOGENOM" id="CLU_403401_0_0_1"/>
<dbReference type="Proteomes" id="UP000028545">
    <property type="component" value="Unassembled WGS sequence"/>
</dbReference>
<feature type="domain" description="T6SS Phospholipase effector Tle1-like catalytic" evidence="2">
    <location>
        <begin position="9"/>
        <end position="286"/>
    </location>
</feature>
<feature type="transmembrane region" description="Helical" evidence="1">
    <location>
        <begin position="655"/>
        <end position="676"/>
    </location>
</feature>
<dbReference type="InterPro" id="IPR018712">
    <property type="entry name" value="Tle1-like_cat"/>
</dbReference>
<dbReference type="AlphaFoldDB" id="A0A084G0A1"/>
<name>A0A084G0A1_PSEDA</name>
<dbReference type="OrthoDB" id="2111841at2759"/>
<sequence>MAPKLASYKRIILCSDGTWLSSDEGDKSVPSNVAKIARAISKTGIDAHNNLVKQLVLYHSGLGSGDLPFQKAIFGALGLGIDGDVTEIYDFISNNYEPGDELFFFGFSRGAFTVRSVAGLVSDIGVLAPIKMSRFPEMWKAYRENIGGVPFRKSEWYLDNKEELGLTDVTIKVIGVWDTVGALGVPDWPLVNLATKVGIPINKQYSFHNTRVSKYLEYAFQALALDEKRLTFPPTLWHKTEDGPTKDLQQCWFPGVHGNIGGQAEQPRTFGDHEEIGYNTFAWMVDNLSGMLTFDQASIASLIEEHRRALNRVNSRGHLTNGWGCGPIVDNFAGLQGAFFALLGRQDRTPGDYLRDPGDGSTGPTNESFHPIMRIRKSKLKEYDPPALDGWATKEPSSRGAGWKWMKERLQVMPEYRLSPEKTMSVAYMSPDKAWTEQIILTQSVFWMSVVGLVMVTGLIQHLNENDLLLLSVSLAAPAVLLPALSSSRPDKDLPWSQCYWFKLNVWIAIVVTFGTYFGTHYFFDLMGMRYAFDVQWTFDSHVLGQSGQRVPIFMYPLTHAYFMTYYTALVVVERKILRLVQPTFPWHVLILLGLSYTVAFAETFFMDNSFMTGLFAYDKHERMLAVGSFGYASYFVVGLPMVRRIDEGERWTMMRVIIEALATCMAILVLLEVWAKMVGPL</sequence>
<feature type="transmembrane region" description="Helical" evidence="1">
    <location>
        <begin position="439"/>
        <end position="462"/>
    </location>
</feature>
<accession>A0A084G0A1</accession>
<dbReference type="PANTHER" id="PTHR33840:SF16">
    <property type="entry name" value="DUF2235 DOMAIN-CONTAINING PROTEIN"/>
    <property type="match status" value="1"/>
</dbReference>
<comment type="caution">
    <text evidence="3">The sequence shown here is derived from an EMBL/GenBank/DDBJ whole genome shotgun (WGS) entry which is preliminary data.</text>
</comment>
<dbReference type="EMBL" id="JOWA01000120">
    <property type="protein sequence ID" value="KEZ40763.1"/>
    <property type="molecule type" value="Genomic_DNA"/>
</dbReference>
<feature type="transmembrane region" description="Helical" evidence="1">
    <location>
        <begin position="585"/>
        <end position="605"/>
    </location>
</feature>
<dbReference type="OMA" id="NGWGCGP"/>
<feature type="transmembrane region" description="Helical" evidence="1">
    <location>
        <begin position="625"/>
        <end position="643"/>
    </location>
</feature>
<keyword evidence="4" id="KW-1185">Reference proteome</keyword>
<dbReference type="GeneID" id="27727154"/>
<proteinExistence type="predicted"/>
<organism evidence="3 4">
    <name type="scientific">Pseudallescheria apiosperma</name>
    <name type="common">Scedosporium apiospermum</name>
    <dbReference type="NCBI Taxonomy" id="563466"/>
    <lineage>
        <taxon>Eukaryota</taxon>
        <taxon>Fungi</taxon>
        <taxon>Dikarya</taxon>
        <taxon>Ascomycota</taxon>
        <taxon>Pezizomycotina</taxon>
        <taxon>Sordariomycetes</taxon>
        <taxon>Hypocreomycetidae</taxon>
        <taxon>Microascales</taxon>
        <taxon>Microascaceae</taxon>
        <taxon>Scedosporium</taxon>
    </lineage>
</organism>
<keyword evidence="1" id="KW-1133">Transmembrane helix</keyword>
<dbReference type="VEuPathDB" id="FungiDB:SAPIO_CDS8082"/>
<keyword evidence="1" id="KW-0472">Membrane</keyword>
<protein>
    <recommendedName>
        <fullName evidence="2">T6SS Phospholipase effector Tle1-like catalytic domain-containing protein</fullName>
    </recommendedName>
</protein>
<dbReference type="PANTHER" id="PTHR33840">
    <property type="match status" value="1"/>
</dbReference>
<reference evidence="3 4" key="1">
    <citation type="journal article" date="2014" name="Genome Announc.">
        <title>Draft genome sequence of the pathogenic fungus Scedosporium apiospermum.</title>
        <authorList>
            <person name="Vandeputte P."/>
            <person name="Ghamrawi S."/>
            <person name="Rechenmann M."/>
            <person name="Iltis A."/>
            <person name="Giraud S."/>
            <person name="Fleury M."/>
            <person name="Thornton C."/>
            <person name="Delhaes L."/>
            <person name="Meyer W."/>
            <person name="Papon N."/>
            <person name="Bouchara J.P."/>
        </authorList>
    </citation>
    <scope>NUCLEOTIDE SEQUENCE [LARGE SCALE GENOMIC DNA]</scope>
    <source>
        <strain evidence="3 4">IHEM 14462</strain>
    </source>
</reference>
<evidence type="ECO:0000313" key="3">
    <source>
        <dbReference type="EMBL" id="KEZ40763.1"/>
    </source>
</evidence>
<gene>
    <name evidence="3" type="ORF">SAPIO_CDS8082</name>
</gene>
<evidence type="ECO:0000259" key="2">
    <source>
        <dbReference type="Pfam" id="PF09994"/>
    </source>
</evidence>
<dbReference type="KEGG" id="sapo:SAPIO_CDS8082"/>
<evidence type="ECO:0000256" key="1">
    <source>
        <dbReference type="SAM" id="Phobius"/>
    </source>
</evidence>
<feature type="transmembrane region" description="Helical" evidence="1">
    <location>
        <begin position="468"/>
        <end position="485"/>
    </location>
</feature>
<dbReference type="Pfam" id="PF09994">
    <property type="entry name" value="T6SS_Tle1-like_cat"/>
    <property type="match status" value="1"/>
</dbReference>
<evidence type="ECO:0000313" key="4">
    <source>
        <dbReference type="Proteomes" id="UP000028545"/>
    </source>
</evidence>